<accession>A0A2N5W8X8</accession>
<dbReference type="AlphaFoldDB" id="A0A2N5W8X8"/>
<keyword evidence="2" id="KW-1185">Reference proteome</keyword>
<reference evidence="1 2" key="1">
    <citation type="submission" date="2017-11" db="EMBL/GenBank/DDBJ databases">
        <title>De novo assembly and phasing of dikaryotic genomes from two isolates of Puccinia coronata f. sp. avenae, the causal agent of oat crown rust.</title>
        <authorList>
            <person name="Miller M.E."/>
            <person name="Zhang Y."/>
            <person name="Omidvar V."/>
            <person name="Sperschneider J."/>
            <person name="Schwessinger B."/>
            <person name="Raley C."/>
            <person name="Palmer J.M."/>
            <person name="Garnica D."/>
            <person name="Upadhyaya N."/>
            <person name="Rathjen J."/>
            <person name="Taylor J.M."/>
            <person name="Park R.F."/>
            <person name="Dodds P.N."/>
            <person name="Hirsch C.D."/>
            <person name="Kianian S.F."/>
            <person name="Figueroa M."/>
        </authorList>
    </citation>
    <scope>NUCLEOTIDE SEQUENCE [LARGE SCALE GENOMIC DNA]</scope>
    <source>
        <strain evidence="1">12NC29</strain>
    </source>
</reference>
<name>A0A2N5W8X8_9BASI</name>
<comment type="caution">
    <text evidence="1">The sequence shown here is derived from an EMBL/GenBank/DDBJ whole genome shotgun (WGS) entry which is preliminary data.</text>
</comment>
<evidence type="ECO:0000313" key="1">
    <source>
        <dbReference type="EMBL" id="PLW58687.1"/>
    </source>
</evidence>
<dbReference type="EMBL" id="PGCJ01000001">
    <property type="protein sequence ID" value="PLW58687.1"/>
    <property type="molecule type" value="Genomic_DNA"/>
</dbReference>
<protein>
    <submittedName>
        <fullName evidence="1">Uncharacterized protein</fullName>
    </submittedName>
</protein>
<organism evidence="1 2">
    <name type="scientific">Puccinia coronata f. sp. avenae</name>
    <dbReference type="NCBI Taxonomy" id="200324"/>
    <lineage>
        <taxon>Eukaryota</taxon>
        <taxon>Fungi</taxon>
        <taxon>Dikarya</taxon>
        <taxon>Basidiomycota</taxon>
        <taxon>Pucciniomycotina</taxon>
        <taxon>Pucciniomycetes</taxon>
        <taxon>Pucciniales</taxon>
        <taxon>Pucciniaceae</taxon>
        <taxon>Puccinia</taxon>
    </lineage>
</organism>
<gene>
    <name evidence="1" type="ORF">PCANC_00396</name>
</gene>
<evidence type="ECO:0000313" key="2">
    <source>
        <dbReference type="Proteomes" id="UP000235388"/>
    </source>
</evidence>
<sequence>MVFRQYGPATKVAFEILMNMLPEAELVCTDPGLFLDELQERLYNANGTLLIPVHCKNGIGSSRMFGLYRNLLRTFACSQRGNASIQLEIESNAC</sequence>
<proteinExistence type="predicted"/>
<dbReference type="Proteomes" id="UP000235388">
    <property type="component" value="Unassembled WGS sequence"/>
</dbReference>